<evidence type="ECO:0000259" key="10">
    <source>
        <dbReference type="Pfam" id="PF07730"/>
    </source>
</evidence>
<keyword evidence="12" id="KW-1185">Reference proteome</keyword>
<dbReference type="InterPro" id="IPR036890">
    <property type="entry name" value="HATPase_C_sf"/>
</dbReference>
<dbReference type="GO" id="GO:0000155">
    <property type="term" value="F:phosphorelay sensor kinase activity"/>
    <property type="evidence" value="ECO:0007669"/>
    <property type="project" value="InterPro"/>
</dbReference>
<dbReference type="InterPro" id="IPR003594">
    <property type="entry name" value="HATPase_dom"/>
</dbReference>
<evidence type="ECO:0000256" key="7">
    <source>
        <dbReference type="ARBA" id="ARBA00022840"/>
    </source>
</evidence>
<dbReference type="GO" id="GO:0046983">
    <property type="term" value="F:protein dimerization activity"/>
    <property type="evidence" value="ECO:0007669"/>
    <property type="project" value="InterPro"/>
</dbReference>
<keyword evidence="7" id="KW-0067">ATP-binding</keyword>
<reference evidence="11" key="1">
    <citation type="submission" date="2021-10" db="EMBL/GenBank/DDBJ databases">
        <authorList>
            <person name="Criscuolo A."/>
        </authorList>
    </citation>
    <scope>NUCLEOTIDE SEQUENCE</scope>
    <source>
        <strain evidence="11">CIP111885</strain>
    </source>
</reference>
<dbReference type="Gene3D" id="3.30.565.10">
    <property type="entry name" value="Histidine kinase-like ATPase, C-terminal domain"/>
    <property type="match status" value="1"/>
</dbReference>
<dbReference type="Pfam" id="PF07730">
    <property type="entry name" value="HisKA_3"/>
    <property type="match status" value="1"/>
</dbReference>
<keyword evidence="3" id="KW-0597">Phosphoprotein</keyword>
<evidence type="ECO:0000313" key="11">
    <source>
        <dbReference type="EMBL" id="CAG9607250.1"/>
    </source>
</evidence>
<comment type="catalytic activity">
    <reaction evidence="1">
        <text>ATP + protein L-histidine = ADP + protein N-phospho-L-histidine.</text>
        <dbReference type="EC" id="2.7.13.3"/>
    </reaction>
</comment>
<dbReference type="InterPro" id="IPR050482">
    <property type="entry name" value="Sensor_HK_TwoCompSys"/>
</dbReference>
<keyword evidence="6 11" id="KW-0418">Kinase</keyword>
<feature type="domain" description="Signal transduction histidine kinase subgroup 3 dimerisation and phosphoacceptor" evidence="10">
    <location>
        <begin position="27"/>
        <end position="90"/>
    </location>
</feature>
<dbReference type="PANTHER" id="PTHR24421">
    <property type="entry name" value="NITRATE/NITRITE SENSOR PROTEIN NARX-RELATED"/>
    <property type="match status" value="1"/>
</dbReference>
<proteinExistence type="predicted"/>
<evidence type="ECO:0000256" key="5">
    <source>
        <dbReference type="ARBA" id="ARBA00022741"/>
    </source>
</evidence>
<comment type="caution">
    <text evidence="11">The sequence shown here is derived from an EMBL/GenBank/DDBJ whole genome shotgun (WGS) entry which is preliminary data.</text>
</comment>
<sequence>MRNPMGLLPEKQEISSYIIQSQEEEIKRIALELHEGVGQSLYSMFTGLQFIEAGVEQPHLKSYIKEMSQIMEKTIQEIRLLSVELHPPTLTTLGLLPAIKSYVKLYTSTFGIEVDIKSIGEERSINESSSIAIFRVCQEALSNIAKYADISIVKMTFIWSEQSLQINIQDYGRGFEINEIQSFGIAAMKERMFLTGGDCVVSSKIGEGTSIEISLPLKVEEEQRGVNIDQNSAS</sequence>
<organism evidence="11 12">
    <name type="scientific">Pseudoneobacillus rhizosphaerae</name>
    <dbReference type="NCBI Taxonomy" id="2880968"/>
    <lineage>
        <taxon>Bacteria</taxon>
        <taxon>Bacillati</taxon>
        <taxon>Bacillota</taxon>
        <taxon>Bacilli</taxon>
        <taxon>Bacillales</taxon>
        <taxon>Bacillaceae</taxon>
        <taxon>Pseudoneobacillus</taxon>
    </lineage>
</organism>
<protein>
    <recommendedName>
        <fullName evidence="2">histidine kinase</fullName>
        <ecNumber evidence="2">2.7.13.3</ecNumber>
    </recommendedName>
</protein>
<dbReference type="SUPFAM" id="SSF55874">
    <property type="entry name" value="ATPase domain of HSP90 chaperone/DNA topoisomerase II/histidine kinase"/>
    <property type="match status" value="1"/>
</dbReference>
<evidence type="ECO:0000259" key="9">
    <source>
        <dbReference type="Pfam" id="PF02518"/>
    </source>
</evidence>
<accession>A0A9C7G844</accession>
<evidence type="ECO:0000256" key="3">
    <source>
        <dbReference type="ARBA" id="ARBA00022553"/>
    </source>
</evidence>
<keyword evidence="8" id="KW-0902">Two-component regulatory system</keyword>
<dbReference type="Gene3D" id="1.20.5.1930">
    <property type="match status" value="1"/>
</dbReference>
<dbReference type="GO" id="GO:0005524">
    <property type="term" value="F:ATP binding"/>
    <property type="evidence" value="ECO:0007669"/>
    <property type="project" value="UniProtKB-KW"/>
</dbReference>
<dbReference type="PANTHER" id="PTHR24421:SF10">
    <property type="entry name" value="NITRATE_NITRITE SENSOR PROTEIN NARQ"/>
    <property type="match status" value="1"/>
</dbReference>
<keyword evidence="4 11" id="KW-0808">Transferase</keyword>
<evidence type="ECO:0000256" key="4">
    <source>
        <dbReference type="ARBA" id="ARBA00022679"/>
    </source>
</evidence>
<dbReference type="EC" id="2.7.13.3" evidence="2"/>
<gene>
    <name evidence="11" type="primary">nreB</name>
    <name evidence="11" type="ORF">NEOCIP111885_00940</name>
</gene>
<evidence type="ECO:0000256" key="8">
    <source>
        <dbReference type="ARBA" id="ARBA00023012"/>
    </source>
</evidence>
<dbReference type="Proteomes" id="UP000789845">
    <property type="component" value="Unassembled WGS sequence"/>
</dbReference>
<dbReference type="AlphaFoldDB" id="A0A9C7G844"/>
<evidence type="ECO:0000313" key="12">
    <source>
        <dbReference type="Proteomes" id="UP000789845"/>
    </source>
</evidence>
<evidence type="ECO:0000256" key="6">
    <source>
        <dbReference type="ARBA" id="ARBA00022777"/>
    </source>
</evidence>
<dbReference type="EMBL" id="CAKJTG010000004">
    <property type="protein sequence ID" value="CAG9607250.1"/>
    <property type="molecule type" value="Genomic_DNA"/>
</dbReference>
<keyword evidence="5" id="KW-0547">Nucleotide-binding</keyword>
<feature type="domain" description="Histidine kinase/HSP90-like ATPase" evidence="9">
    <location>
        <begin position="131"/>
        <end position="218"/>
    </location>
</feature>
<name>A0A9C7G844_9BACI</name>
<dbReference type="CDD" id="cd16917">
    <property type="entry name" value="HATPase_UhpB-NarQ-NarX-like"/>
    <property type="match status" value="1"/>
</dbReference>
<evidence type="ECO:0000256" key="2">
    <source>
        <dbReference type="ARBA" id="ARBA00012438"/>
    </source>
</evidence>
<evidence type="ECO:0000256" key="1">
    <source>
        <dbReference type="ARBA" id="ARBA00000085"/>
    </source>
</evidence>
<dbReference type="Pfam" id="PF02518">
    <property type="entry name" value="HATPase_c"/>
    <property type="match status" value="1"/>
</dbReference>
<dbReference type="InterPro" id="IPR011712">
    <property type="entry name" value="Sig_transdc_His_kin_sub3_dim/P"/>
</dbReference>
<dbReference type="GO" id="GO:0016020">
    <property type="term" value="C:membrane"/>
    <property type="evidence" value="ECO:0007669"/>
    <property type="project" value="InterPro"/>
</dbReference>